<keyword evidence="3" id="KW-1185">Reference proteome</keyword>
<accession>A0ABQ4EEC5</accession>
<evidence type="ECO:0000256" key="1">
    <source>
        <dbReference type="SAM" id="MobiDB-lite"/>
    </source>
</evidence>
<feature type="region of interest" description="Disordered" evidence="1">
    <location>
        <begin position="1"/>
        <end position="82"/>
    </location>
</feature>
<gene>
    <name evidence="2" type="ORF">Pen02_80210</name>
</gene>
<evidence type="ECO:0000313" key="3">
    <source>
        <dbReference type="Proteomes" id="UP000646749"/>
    </source>
</evidence>
<feature type="compositionally biased region" description="Low complexity" evidence="1">
    <location>
        <begin position="1"/>
        <end position="16"/>
    </location>
</feature>
<proteinExistence type="predicted"/>
<evidence type="ECO:0000313" key="2">
    <source>
        <dbReference type="EMBL" id="GIG93085.1"/>
    </source>
</evidence>
<protein>
    <submittedName>
        <fullName evidence="2">Uncharacterized protein</fullName>
    </submittedName>
</protein>
<reference evidence="2 3" key="1">
    <citation type="submission" date="2021-01" db="EMBL/GenBank/DDBJ databases">
        <title>Whole genome shotgun sequence of Plantactinospora endophytica NBRC 110450.</title>
        <authorList>
            <person name="Komaki H."/>
            <person name="Tamura T."/>
        </authorList>
    </citation>
    <scope>NUCLEOTIDE SEQUENCE [LARGE SCALE GENOMIC DNA]</scope>
    <source>
        <strain evidence="2 3">NBRC 110450</strain>
    </source>
</reference>
<sequence>MNTAAARRAPATSTAPFTGPVRTAVPGRPPVGGSVPATAPGGEAVPGNRCDLDGSDRRPYRPVPAAGSAVRSGAAPVTETEE</sequence>
<dbReference type="EMBL" id="BONW01000051">
    <property type="protein sequence ID" value="GIG93085.1"/>
    <property type="molecule type" value="Genomic_DNA"/>
</dbReference>
<feature type="compositionally biased region" description="Basic and acidic residues" evidence="1">
    <location>
        <begin position="50"/>
        <end position="59"/>
    </location>
</feature>
<organism evidence="2 3">
    <name type="scientific">Plantactinospora endophytica</name>
    <dbReference type="NCBI Taxonomy" id="673535"/>
    <lineage>
        <taxon>Bacteria</taxon>
        <taxon>Bacillati</taxon>
        <taxon>Actinomycetota</taxon>
        <taxon>Actinomycetes</taxon>
        <taxon>Micromonosporales</taxon>
        <taxon>Micromonosporaceae</taxon>
        <taxon>Plantactinospora</taxon>
    </lineage>
</organism>
<dbReference type="Proteomes" id="UP000646749">
    <property type="component" value="Unassembled WGS sequence"/>
</dbReference>
<comment type="caution">
    <text evidence="2">The sequence shown here is derived from an EMBL/GenBank/DDBJ whole genome shotgun (WGS) entry which is preliminary data.</text>
</comment>
<name>A0ABQ4EEC5_9ACTN</name>